<organism evidence="2 3">
    <name type="scientific">Coptotermes formosanus</name>
    <name type="common">Formosan subterranean termite</name>
    <dbReference type="NCBI Taxonomy" id="36987"/>
    <lineage>
        <taxon>Eukaryota</taxon>
        <taxon>Metazoa</taxon>
        <taxon>Ecdysozoa</taxon>
        <taxon>Arthropoda</taxon>
        <taxon>Hexapoda</taxon>
        <taxon>Insecta</taxon>
        <taxon>Pterygota</taxon>
        <taxon>Neoptera</taxon>
        <taxon>Polyneoptera</taxon>
        <taxon>Dictyoptera</taxon>
        <taxon>Blattodea</taxon>
        <taxon>Blattoidea</taxon>
        <taxon>Termitoidae</taxon>
        <taxon>Rhinotermitidae</taxon>
        <taxon>Coptotermes</taxon>
    </lineage>
</organism>
<evidence type="ECO:0000313" key="2">
    <source>
        <dbReference type="EMBL" id="GFG36533.1"/>
    </source>
</evidence>
<dbReference type="InterPro" id="IPR039245">
    <property type="entry name" value="TYSND1/DEG15"/>
</dbReference>
<dbReference type="PANTHER" id="PTHR21004:SF0">
    <property type="entry name" value="PEROXISOMAL LEADER PEPTIDE-PROCESSING PROTEASE"/>
    <property type="match status" value="1"/>
</dbReference>
<dbReference type="Proteomes" id="UP000502823">
    <property type="component" value="Unassembled WGS sequence"/>
</dbReference>
<keyword evidence="1" id="KW-0576">Peroxisome</keyword>
<reference evidence="3" key="1">
    <citation type="submission" date="2020-01" db="EMBL/GenBank/DDBJ databases">
        <title>Draft genome sequence of the Termite Coptotermes fromosanus.</title>
        <authorList>
            <person name="Itakura S."/>
            <person name="Yosikawa Y."/>
            <person name="Umezawa K."/>
        </authorList>
    </citation>
    <scope>NUCLEOTIDE SEQUENCE [LARGE SCALE GENOMIC DNA]</scope>
</reference>
<keyword evidence="1" id="KW-0645">Protease</keyword>
<dbReference type="GO" id="GO:0004252">
    <property type="term" value="F:serine-type endopeptidase activity"/>
    <property type="evidence" value="ECO:0007669"/>
    <property type="project" value="InterPro"/>
</dbReference>
<comment type="caution">
    <text evidence="2">The sequence shown here is derived from an EMBL/GenBank/DDBJ whole genome shotgun (WGS) entry which is preliminary data.</text>
</comment>
<keyword evidence="3" id="KW-1185">Reference proteome</keyword>
<dbReference type="OrthoDB" id="8189366at2759"/>
<dbReference type="EMBL" id="BLKM01006251">
    <property type="protein sequence ID" value="GFG36533.1"/>
    <property type="molecule type" value="Genomic_DNA"/>
</dbReference>
<keyword evidence="1" id="KW-0720">Serine protease</keyword>
<dbReference type="GO" id="GO:0005777">
    <property type="term" value="C:peroxisome"/>
    <property type="evidence" value="ECO:0007669"/>
    <property type="project" value="UniProtKB-SubCell"/>
</dbReference>
<comment type="PTM">
    <text evidence="1">The full-lengh TYSND1 is the active the proteolytic processing of PTS1- and PTS2-proteins and in self-cleavage, and intermolecular self-cleavage of TYSND1 down-regulates its protease activity.</text>
</comment>
<dbReference type="PANTHER" id="PTHR21004">
    <property type="entry name" value="SERINE PROTEASE-RELATED"/>
    <property type="match status" value="1"/>
</dbReference>
<evidence type="ECO:0000313" key="3">
    <source>
        <dbReference type="Proteomes" id="UP000502823"/>
    </source>
</evidence>
<comment type="similarity">
    <text evidence="1">Belongs to the peptidase S1B family.</text>
</comment>
<dbReference type="GO" id="GO:0031998">
    <property type="term" value="P:regulation of fatty acid beta-oxidation"/>
    <property type="evidence" value="ECO:0007669"/>
    <property type="project" value="TreeGrafter"/>
</dbReference>
<dbReference type="EC" id="3.4.21.-" evidence="1"/>
<comment type="function">
    <text evidence="1">Peroxisomal protease that mediates both the removal of the leader peptide from proteins containing a PTS2 target sequence and processes several PTS1-containing proteins. Catalyzes the processing of PTS1-proteins involved in the peroxisomal beta-oxidation of fatty acids.</text>
</comment>
<dbReference type="GO" id="GO:0016485">
    <property type="term" value="P:protein processing"/>
    <property type="evidence" value="ECO:0007669"/>
    <property type="project" value="InterPro"/>
</dbReference>
<accession>A0A6L2PV93</accession>
<gene>
    <name evidence="2" type="ORF">Cfor_06159</name>
</gene>
<comment type="subcellular location">
    <subcellularLocation>
        <location evidence="1">Peroxisome</location>
    </subcellularLocation>
</comment>
<name>A0A6L2PV93_COPFO</name>
<dbReference type="AlphaFoldDB" id="A0A6L2PV93"/>
<sequence>MAGNKTPRRCSGIRLGRDWVLTTGGILSNVLQDNSDQNNVSYWKNLLDTTYQDHPVRIKTRPPMETQVKFSVITLYPADTIEENTSTNKQLLFKEGILVPKDKRFLNQRSVRSNEEAHGNFPLVTIRKPPCSDIYGKCEEFNGVLKYVWRSTLVSEAVDKMLSSWVMGSISSNEDDSNVDTESEITKQLLSLFVIVKILIDSDESSETDEYSKLVGILRDVFEPEGVLKRGQNVVVESTPFGNFYFHNSVSEGVVSNVFGPSRCLLLTDASTAIGCEGGPIFVVTKRQVCTRRIWNILRRPAFL</sequence>
<dbReference type="InParanoid" id="A0A6L2PV93"/>
<evidence type="ECO:0000256" key="1">
    <source>
        <dbReference type="PIRNR" id="PIRNR037989"/>
    </source>
</evidence>
<protein>
    <recommendedName>
        <fullName evidence="1">Peroxisomal leader peptide-processing protease</fullName>
        <ecNumber evidence="1">3.4.21.-</ecNumber>
    </recommendedName>
</protein>
<proteinExistence type="inferred from homology"/>
<keyword evidence="1" id="KW-0378">Hydrolase</keyword>